<organism evidence="4 5">
    <name type="scientific">Latilactobacillus sakei</name>
    <name type="common">Lactobacillus sakei</name>
    <dbReference type="NCBI Taxonomy" id="1599"/>
    <lineage>
        <taxon>Bacteria</taxon>
        <taxon>Bacillati</taxon>
        <taxon>Bacillota</taxon>
        <taxon>Bacilli</taxon>
        <taxon>Lactobacillales</taxon>
        <taxon>Lactobacillaceae</taxon>
        <taxon>Latilactobacillus</taxon>
    </lineage>
</organism>
<dbReference type="PANTHER" id="PTHR43479:SF11">
    <property type="entry name" value="ACREF_ENVCD OPERON REPRESSOR-RELATED"/>
    <property type="match status" value="1"/>
</dbReference>
<dbReference type="InterPro" id="IPR004111">
    <property type="entry name" value="Repressor_TetR_C"/>
</dbReference>
<dbReference type="EMBL" id="OKRC01000008">
    <property type="protein sequence ID" value="SPE22280.1"/>
    <property type="molecule type" value="Genomic_DNA"/>
</dbReference>
<evidence type="ECO:0000256" key="2">
    <source>
        <dbReference type="ARBA" id="ARBA00023125"/>
    </source>
</evidence>
<dbReference type="InterPro" id="IPR001647">
    <property type="entry name" value="HTH_TetR"/>
</dbReference>
<evidence type="ECO:0000313" key="5">
    <source>
        <dbReference type="Proteomes" id="UP000239650"/>
    </source>
</evidence>
<dbReference type="PANTHER" id="PTHR43479">
    <property type="entry name" value="ACREF/ENVCD OPERON REPRESSOR-RELATED"/>
    <property type="match status" value="1"/>
</dbReference>
<keyword evidence="3" id="KW-0804">Transcription</keyword>
<keyword evidence="1" id="KW-0805">Transcription regulation</keyword>
<evidence type="ECO:0000313" key="4">
    <source>
        <dbReference type="EMBL" id="SPE22280.1"/>
    </source>
</evidence>
<reference evidence="4 5" key="1">
    <citation type="submission" date="2018-02" db="EMBL/GenBank/DDBJ databases">
        <authorList>
            <person name="Rodrigo-Torres L."/>
            <person name="Arahal R. D."/>
            <person name="Lucena T."/>
        </authorList>
    </citation>
    <scope>NUCLEOTIDE SEQUENCE [LARGE SCALE GENOMIC DNA]</scope>
    <source>
        <strain evidence="4 5">CECT 9267</strain>
    </source>
</reference>
<evidence type="ECO:0000256" key="3">
    <source>
        <dbReference type="ARBA" id="ARBA00023163"/>
    </source>
</evidence>
<protein>
    <submittedName>
        <fullName evidence="4">Tetracycline repressor protein class B from transposon Tn10</fullName>
    </submittedName>
</protein>
<gene>
    <name evidence="4" type="primary">tetR</name>
    <name evidence="4" type="ORF">LAS9267_01617</name>
</gene>
<accession>A0A9N7P7Q7</accession>
<dbReference type="InterPro" id="IPR050624">
    <property type="entry name" value="HTH-type_Tx_Regulator"/>
</dbReference>
<evidence type="ECO:0000256" key="1">
    <source>
        <dbReference type="ARBA" id="ARBA00023015"/>
    </source>
</evidence>
<dbReference type="AlphaFoldDB" id="A0A9N7P7Q7"/>
<proteinExistence type="predicted"/>
<dbReference type="SUPFAM" id="SSF46689">
    <property type="entry name" value="Homeodomain-like"/>
    <property type="match status" value="1"/>
</dbReference>
<dbReference type="GO" id="GO:0003677">
    <property type="term" value="F:DNA binding"/>
    <property type="evidence" value="ECO:0007669"/>
    <property type="project" value="UniProtKB-UniRule"/>
</dbReference>
<dbReference type="InterPro" id="IPR036271">
    <property type="entry name" value="Tet_transcr_reg_TetR-rel_C_sf"/>
</dbReference>
<dbReference type="Gene3D" id="1.10.10.60">
    <property type="entry name" value="Homeodomain-like"/>
    <property type="match status" value="1"/>
</dbReference>
<dbReference type="Pfam" id="PF02909">
    <property type="entry name" value="TetR_C_1"/>
    <property type="match status" value="1"/>
</dbReference>
<dbReference type="RefSeq" id="WP_016264572.1">
    <property type="nucleotide sequence ID" value="NZ_BJLN01000003.1"/>
</dbReference>
<dbReference type="GO" id="GO:0045892">
    <property type="term" value="P:negative regulation of DNA-templated transcription"/>
    <property type="evidence" value="ECO:0007669"/>
    <property type="project" value="InterPro"/>
</dbReference>
<dbReference type="Pfam" id="PF00440">
    <property type="entry name" value="TetR_N"/>
    <property type="match status" value="1"/>
</dbReference>
<dbReference type="GeneID" id="57133100"/>
<keyword evidence="2" id="KW-0238">DNA-binding</keyword>
<dbReference type="InterPro" id="IPR009057">
    <property type="entry name" value="Homeodomain-like_sf"/>
</dbReference>
<dbReference type="PROSITE" id="PS50977">
    <property type="entry name" value="HTH_TETR_2"/>
    <property type="match status" value="1"/>
</dbReference>
<dbReference type="Gene3D" id="1.10.357.10">
    <property type="entry name" value="Tetracycline Repressor, domain 2"/>
    <property type="match status" value="1"/>
</dbReference>
<dbReference type="Proteomes" id="UP000239650">
    <property type="component" value="Unassembled WGS sequence"/>
</dbReference>
<sequence>MVKQTISAAQITAAAFEIMQTGGTVEQLSIRKIAAKLHIGVATFYWHFENKQALLQAMADEIIAGIQFPPTTTAMPWTEQIKLIFKTIYATYLEQPYAAELMLRTVPATKIRLSLINRLLQILLDAGFTPEQSNLAIESIDHFMSGLFADIAGEIEMKQRALSQTDPYLAQLPLKMKTIAADNHFDAFLKTFEHHRQQQQHSAEKFMLGLDIFLAGLEQQRHS</sequence>
<comment type="caution">
    <text evidence="4">The sequence shown here is derived from an EMBL/GenBank/DDBJ whole genome shotgun (WGS) entry which is preliminary data.</text>
</comment>
<dbReference type="SUPFAM" id="SSF48498">
    <property type="entry name" value="Tetracyclin repressor-like, C-terminal domain"/>
    <property type="match status" value="1"/>
</dbReference>
<name>A0A9N7P7Q7_LATSK</name>